<dbReference type="InterPro" id="IPR011009">
    <property type="entry name" value="Kinase-like_dom_sf"/>
</dbReference>
<organism evidence="1 2">
    <name type="scientific">Byssochlamys spectabilis</name>
    <name type="common">Paecilomyces variotii</name>
    <dbReference type="NCBI Taxonomy" id="264951"/>
    <lineage>
        <taxon>Eukaryota</taxon>
        <taxon>Fungi</taxon>
        <taxon>Dikarya</taxon>
        <taxon>Ascomycota</taxon>
        <taxon>Pezizomycotina</taxon>
        <taxon>Eurotiomycetes</taxon>
        <taxon>Eurotiomycetidae</taxon>
        <taxon>Eurotiales</taxon>
        <taxon>Thermoascaceae</taxon>
        <taxon>Paecilomyces</taxon>
    </lineage>
</organism>
<dbReference type="STRING" id="264951.A0A443HM25"/>
<gene>
    <name evidence="1" type="ORF">C8Q69DRAFT_500727</name>
</gene>
<dbReference type="PANTHER" id="PTHR37171">
    <property type="entry name" value="SERINE/THREONINE-PROTEIN KINASE YRZF-RELATED"/>
    <property type="match status" value="1"/>
</dbReference>
<keyword evidence="2" id="KW-1185">Reference proteome</keyword>
<dbReference type="Pfam" id="PF06293">
    <property type="entry name" value="Kdo"/>
    <property type="match status" value="1"/>
</dbReference>
<dbReference type="InterPro" id="IPR052396">
    <property type="entry name" value="Meiotic_Drive_Suppr_Kinase"/>
</dbReference>
<name>A0A443HM25_BYSSP</name>
<dbReference type="AlphaFoldDB" id="A0A443HM25"/>
<evidence type="ECO:0000313" key="2">
    <source>
        <dbReference type="Proteomes" id="UP000283841"/>
    </source>
</evidence>
<dbReference type="PANTHER" id="PTHR37171:SF1">
    <property type="entry name" value="SERINE_THREONINE-PROTEIN KINASE YRZF-RELATED"/>
    <property type="match status" value="1"/>
</dbReference>
<dbReference type="EMBL" id="RCNU01000011">
    <property type="protein sequence ID" value="RWQ92875.1"/>
    <property type="molecule type" value="Genomic_DNA"/>
</dbReference>
<dbReference type="VEuPathDB" id="FungiDB:C8Q69DRAFT_500727"/>
<dbReference type="GeneID" id="39601625"/>
<comment type="caution">
    <text evidence="1">The sequence shown here is derived from an EMBL/GenBank/DDBJ whole genome shotgun (WGS) entry which is preliminary data.</text>
</comment>
<dbReference type="Gene3D" id="1.10.510.10">
    <property type="entry name" value="Transferase(Phosphotransferase) domain 1"/>
    <property type="match status" value="1"/>
</dbReference>
<dbReference type="SUPFAM" id="SSF56112">
    <property type="entry name" value="Protein kinase-like (PK-like)"/>
    <property type="match status" value="1"/>
</dbReference>
<dbReference type="RefSeq" id="XP_028482520.1">
    <property type="nucleotide sequence ID" value="XM_028632348.1"/>
</dbReference>
<protein>
    <recommendedName>
        <fullName evidence="3">Protein kinase domain-containing protein</fullName>
    </recommendedName>
</protein>
<evidence type="ECO:0008006" key="3">
    <source>
        <dbReference type="Google" id="ProtNLM"/>
    </source>
</evidence>
<reference evidence="1 2" key="1">
    <citation type="journal article" date="2018" name="Front. Microbiol.">
        <title>Genomic and genetic insights into a cosmopolitan fungus, Paecilomyces variotii (Eurotiales).</title>
        <authorList>
            <person name="Urquhart A.S."/>
            <person name="Mondo S.J."/>
            <person name="Makela M.R."/>
            <person name="Hane J.K."/>
            <person name="Wiebenga A."/>
            <person name="He G."/>
            <person name="Mihaltcheva S."/>
            <person name="Pangilinan J."/>
            <person name="Lipzen A."/>
            <person name="Barry K."/>
            <person name="de Vries R.P."/>
            <person name="Grigoriev I.V."/>
            <person name="Idnurm A."/>
        </authorList>
    </citation>
    <scope>NUCLEOTIDE SEQUENCE [LARGE SCALE GENOMIC DNA]</scope>
    <source>
        <strain evidence="1 2">CBS 101075</strain>
    </source>
</reference>
<evidence type="ECO:0000313" key="1">
    <source>
        <dbReference type="EMBL" id="RWQ92875.1"/>
    </source>
</evidence>
<sequence length="218" mass="25144">MAYELGEVKPSDVVFLEKLKESKNSVVFKVAVCGKTCVMKVDPPDRVIELFICESTAYQRLKAKGLCGRRVPDFYGTITEIQPTLWPSLHMFIDDELAPNAIIIEYIANMEPIGLSNFSEHRLAELSHILEDIHRAKVLHGDPYPRNMMVVPGEQERVLWIDFDSAQTFSEGPGPLSPRQDTWFKEEVEMMEFFVQALAEDYKEGKINRTRPYYYEFV</sequence>
<proteinExistence type="predicted"/>
<dbReference type="Proteomes" id="UP000283841">
    <property type="component" value="Unassembled WGS sequence"/>
</dbReference>
<accession>A0A443HM25</accession>